<gene>
    <name evidence="7" type="ORF">EKO27_g3186</name>
</gene>
<evidence type="ECO:0000256" key="2">
    <source>
        <dbReference type="ARBA" id="ARBA00009767"/>
    </source>
</evidence>
<protein>
    <recommendedName>
        <fullName evidence="3">2-isopropylmalate synthase</fullName>
        <ecNumber evidence="3">2.3.3.13</ecNumber>
    </recommendedName>
</protein>
<evidence type="ECO:0000256" key="3">
    <source>
        <dbReference type="ARBA" id="ARBA00012973"/>
    </source>
</evidence>
<organism evidence="7 8">
    <name type="scientific">Xylaria grammica</name>
    <dbReference type="NCBI Taxonomy" id="363999"/>
    <lineage>
        <taxon>Eukaryota</taxon>
        <taxon>Fungi</taxon>
        <taxon>Dikarya</taxon>
        <taxon>Ascomycota</taxon>
        <taxon>Pezizomycotina</taxon>
        <taxon>Sordariomycetes</taxon>
        <taxon>Xylariomycetidae</taxon>
        <taxon>Xylariales</taxon>
        <taxon>Xylariaceae</taxon>
        <taxon>Xylaria</taxon>
    </lineage>
</organism>
<comment type="similarity">
    <text evidence="2">Belongs to the alpha-IPM synthase/homocitrate synthase family. LeuA type 2 subfamily.</text>
</comment>
<dbReference type="InterPro" id="IPR000891">
    <property type="entry name" value="PYR_CT"/>
</dbReference>
<dbReference type="PROSITE" id="PS00816">
    <property type="entry name" value="AIPM_HOMOCIT_SYNTH_2"/>
    <property type="match status" value="1"/>
</dbReference>
<dbReference type="InterPro" id="IPR036230">
    <property type="entry name" value="LeuA_allosteric_dom_sf"/>
</dbReference>
<evidence type="ECO:0000256" key="4">
    <source>
        <dbReference type="ARBA" id="ARBA00022679"/>
    </source>
</evidence>
<comment type="caution">
    <text evidence="7">The sequence shown here is derived from an EMBL/GenBank/DDBJ whole genome shotgun (WGS) entry which is preliminary data.</text>
</comment>
<evidence type="ECO:0000256" key="5">
    <source>
        <dbReference type="SAM" id="MobiDB-lite"/>
    </source>
</evidence>
<dbReference type="SUPFAM" id="SSF89000">
    <property type="entry name" value="post-HMGL domain-like"/>
    <property type="match status" value="1"/>
</dbReference>
<dbReference type="STRING" id="363999.A0A439DBW6"/>
<dbReference type="InterPro" id="IPR013785">
    <property type="entry name" value="Aldolase_TIM"/>
</dbReference>
<dbReference type="Gene3D" id="3.30.160.270">
    <property type="match status" value="1"/>
</dbReference>
<evidence type="ECO:0000259" key="6">
    <source>
        <dbReference type="PROSITE" id="PS50991"/>
    </source>
</evidence>
<comment type="catalytic activity">
    <reaction evidence="1">
        <text>3-methyl-2-oxobutanoate + acetyl-CoA + H2O = (2S)-2-isopropylmalate + CoA + H(+)</text>
        <dbReference type="Rhea" id="RHEA:21524"/>
        <dbReference type="ChEBI" id="CHEBI:1178"/>
        <dbReference type="ChEBI" id="CHEBI:11851"/>
        <dbReference type="ChEBI" id="CHEBI:15377"/>
        <dbReference type="ChEBI" id="CHEBI:15378"/>
        <dbReference type="ChEBI" id="CHEBI:57287"/>
        <dbReference type="ChEBI" id="CHEBI:57288"/>
        <dbReference type="EC" id="2.3.3.13"/>
    </reaction>
</comment>
<dbReference type="EC" id="2.3.3.13" evidence="3"/>
<dbReference type="NCBIfam" id="NF002991">
    <property type="entry name" value="PRK03739.1"/>
    <property type="match status" value="1"/>
</dbReference>
<reference evidence="7 8" key="1">
    <citation type="submission" date="2018-12" db="EMBL/GenBank/DDBJ databases">
        <title>Draft genome sequence of Xylaria grammica IHI A82.</title>
        <authorList>
            <person name="Buettner E."/>
            <person name="Kellner H."/>
        </authorList>
    </citation>
    <scope>NUCLEOTIDE SEQUENCE [LARGE SCALE GENOMIC DNA]</scope>
    <source>
        <strain evidence="7 8">IHI A82</strain>
    </source>
</reference>
<dbReference type="Pfam" id="PF22615">
    <property type="entry name" value="IPMS_D2"/>
    <property type="match status" value="1"/>
</dbReference>
<dbReference type="Pfam" id="PF00682">
    <property type="entry name" value="HMGL-like"/>
    <property type="match status" value="1"/>
</dbReference>
<dbReference type="SUPFAM" id="SSF51569">
    <property type="entry name" value="Aldolase"/>
    <property type="match status" value="1"/>
</dbReference>
<keyword evidence="8" id="KW-1185">Reference proteome</keyword>
<evidence type="ECO:0000313" key="7">
    <source>
        <dbReference type="EMBL" id="RWA11886.1"/>
    </source>
</evidence>
<dbReference type="GO" id="GO:0009098">
    <property type="term" value="P:L-leucine biosynthetic process"/>
    <property type="evidence" value="ECO:0007669"/>
    <property type="project" value="TreeGrafter"/>
</dbReference>
<dbReference type="EMBL" id="RYZI01000066">
    <property type="protein sequence ID" value="RWA11886.1"/>
    <property type="molecule type" value="Genomic_DNA"/>
</dbReference>
<evidence type="ECO:0000256" key="1">
    <source>
        <dbReference type="ARBA" id="ARBA00000064"/>
    </source>
</evidence>
<dbReference type="GO" id="GO:0005739">
    <property type="term" value="C:mitochondrion"/>
    <property type="evidence" value="ECO:0007669"/>
    <property type="project" value="TreeGrafter"/>
</dbReference>
<dbReference type="AlphaFoldDB" id="A0A439DBW6"/>
<proteinExistence type="inferred from homology"/>
<name>A0A439DBW6_9PEZI</name>
<keyword evidence="4" id="KW-0808">Transferase</keyword>
<dbReference type="Proteomes" id="UP000286045">
    <property type="component" value="Unassembled WGS sequence"/>
</dbReference>
<dbReference type="InterPro" id="IPR002034">
    <property type="entry name" value="AIPM/Hcit_synth_CS"/>
</dbReference>
<dbReference type="PROSITE" id="PS50991">
    <property type="entry name" value="PYR_CT"/>
    <property type="match status" value="1"/>
</dbReference>
<feature type="domain" description="Pyruvate carboxyltransferase" evidence="6">
    <location>
        <begin position="1"/>
        <end position="263"/>
    </location>
</feature>
<dbReference type="Gene3D" id="3.20.20.70">
    <property type="entry name" value="Aldolase class I"/>
    <property type="match status" value="1"/>
</dbReference>
<feature type="region of interest" description="Disordered" evidence="5">
    <location>
        <begin position="412"/>
        <end position="453"/>
    </location>
</feature>
<dbReference type="GO" id="GO:0003852">
    <property type="term" value="F:2-isopropylmalate synthase activity"/>
    <property type="evidence" value="ECO:0007669"/>
    <property type="project" value="UniProtKB-EC"/>
</dbReference>
<feature type="compositionally biased region" description="Basic and acidic residues" evidence="5">
    <location>
        <begin position="412"/>
        <end position="422"/>
    </location>
</feature>
<sequence length="542" mass="59702">MNTEAKMHYFQALVKLGYKEIEISYPSASEVEWNFTRQLIGTPGVVPEDVRVQVMAPCREDLIRQTIESVRGARSVIVHLHLSTSECFQKIVFGLTEKETTELAVRCTKLVRSLTKESSDREMREIEWTLEFTPENFQDTTPEYGLEICEAVKDAWQPRADNPIIFNLAATVEVAMPNMFADQIEYFCTNISDRELVCVSLHNHNDRGCAVAATELGLLAGADRVEGCLFGNGERTGNVDLVTLAMNLKTQGIPSGIDFSNINEVVAIVEKHTAIPVHKRAPYAGAYTFCTFSGTHQDAIRKGYSARAALQKGGNEALHWQMPYLAMDPSDLGREHEAIVRINSQCGKSGIGWVVNQIFGIKLPRELEVDFTSACKAYATAAGCELTHAAIEDLFRMKYMRWETVGRDRVPKIRPAEGEGDHQTPVGDVRWSNGTVPAPHGGQGHKPTDARRIQPDDRKGIACEKPGSGNSLVLGLLGAVQTHKVALELLAHQSQHIDHCASSKRATLVKLGAGPSRTAWGVGIHALAETAALHAVRFIYFS</sequence>
<dbReference type="PANTHER" id="PTHR46911">
    <property type="match status" value="1"/>
</dbReference>
<dbReference type="InterPro" id="IPR054692">
    <property type="entry name" value="LeuA-like_post-cat"/>
</dbReference>
<dbReference type="PANTHER" id="PTHR46911:SF1">
    <property type="entry name" value="2-ISOPROPYLMALATE SYNTHASE"/>
    <property type="match status" value="1"/>
</dbReference>
<evidence type="ECO:0000313" key="8">
    <source>
        <dbReference type="Proteomes" id="UP000286045"/>
    </source>
</evidence>
<accession>A0A439DBW6</accession>